<dbReference type="CDD" id="cd00165">
    <property type="entry name" value="S4"/>
    <property type="match status" value="1"/>
</dbReference>
<name>A0A932FWJ9_UNCTE</name>
<keyword evidence="5" id="KW-0489">Methyltransferase</keyword>
<keyword evidence="1 3" id="KW-0694">RNA-binding</keyword>
<dbReference type="EMBL" id="JACPRF010000206">
    <property type="protein sequence ID" value="MBI2876568.1"/>
    <property type="molecule type" value="Genomic_DNA"/>
</dbReference>
<evidence type="ECO:0000256" key="1">
    <source>
        <dbReference type="ARBA" id="ARBA00022884"/>
    </source>
</evidence>
<accession>A0A932FWJ9</accession>
<protein>
    <submittedName>
        <fullName evidence="5">TlyA family RNA methyltransferase</fullName>
    </submittedName>
</protein>
<dbReference type="GO" id="GO:0003723">
    <property type="term" value="F:RNA binding"/>
    <property type="evidence" value="ECO:0007669"/>
    <property type="project" value="UniProtKB-KW"/>
</dbReference>
<dbReference type="Pfam" id="PF01479">
    <property type="entry name" value="S4"/>
    <property type="match status" value="1"/>
</dbReference>
<dbReference type="PIRSF" id="PIRSF005578">
    <property type="entry name" value="TlyA"/>
    <property type="match status" value="1"/>
</dbReference>
<dbReference type="InterPro" id="IPR029063">
    <property type="entry name" value="SAM-dependent_MTases_sf"/>
</dbReference>
<dbReference type="Gene3D" id="3.10.290.10">
    <property type="entry name" value="RNA-binding S4 domain"/>
    <property type="match status" value="1"/>
</dbReference>
<organism evidence="5 6">
    <name type="scientific">Tectimicrobiota bacterium</name>
    <dbReference type="NCBI Taxonomy" id="2528274"/>
    <lineage>
        <taxon>Bacteria</taxon>
        <taxon>Pseudomonadati</taxon>
        <taxon>Nitrospinota/Tectimicrobiota group</taxon>
        <taxon>Candidatus Tectimicrobiota</taxon>
    </lineage>
</organism>
<comment type="similarity">
    <text evidence="2">Belongs to the TlyA family.</text>
</comment>
<sequence>MPAKMGERKRLDSLLLERGLVPSRQQARSLILAGKVRVEDQVIDKAGALVSLEARIAVEAEAHCPYVSRGGLKLERALEAFALSLAGKVALDAGASTGGFTDCLLQRGCRRVYAVDVGYGQLDWKLRQDPRVVVIERQNLRYLTPQDLPEPVDLVTLDLSFISLTLVLPVVQKLLPPTGEIVALVKPQFEVGKGEVGKGGVVRDPQKHACVLQKVIECAEALGLFLQGLIRSPLKGPKGNIEYLVHLQPSPTQRSSEEVAAWISQAVACSDEDE</sequence>
<feature type="domain" description="RNA-binding S4" evidence="4">
    <location>
        <begin position="9"/>
        <end position="75"/>
    </location>
</feature>
<dbReference type="InterPro" id="IPR002942">
    <property type="entry name" value="S4_RNA-bd"/>
</dbReference>
<evidence type="ECO:0000259" key="4">
    <source>
        <dbReference type="SMART" id="SM00363"/>
    </source>
</evidence>
<dbReference type="InterPro" id="IPR002877">
    <property type="entry name" value="RNA_MeTrfase_FtsJ_dom"/>
</dbReference>
<dbReference type="InterPro" id="IPR004538">
    <property type="entry name" value="Hemolysin_A/TlyA"/>
</dbReference>
<dbReference type="CDD" id="cd02440">
    <property type="entry name" value="AdoMet_MTases"/>
    <property type="match status" value="1"/>
</dbReference>
<proteinExistence type="inferred from homology"/>
<dbReference type="SMART" id="SM00363">
    <property type="entry name" value="S4"/>
    <property type="match status" value="1"/>
</dbReference>
<dbReference type="GO" id="GO:0008168">
    <property type="term" value="F:methyltransferase activity"/>
    <property type="evidence" value="ECO:0007669"/>
    <property type="project" value="UniProtKB-KW"/>
</dbReference>
<dbReference type="GO" id="GO:0032259">
    <property type="term" value="P:methylation"/>
    <property type="evidence" value="ECO:0007669"/>
    <property type="project" value="UniProtKB-KW"/>
</dbReference>
<evidence type="ECO:0000313" key="6">
    <source>
        <dbReference type="Proteomes" id="UP000769766"/>
    </source>
</evidence>
<dbReference type="AlphaFoldDB" id="A0A932FWJ9"/>
<dbReference type="Pfam" id="PF01728">
    <property type="entry name" value="FtsJ"/>
    <property type="match status" value="1"/>
</dbReference>
<dbReference type="SUPFAM" id="SSF53335">
    <property type="entry name" value="S-adenosyl-L-methionine-dependent methyltransferases"/>
    <property type="match status" value="1"/>
</dbReference>
<gene>
    <name evidence="5" type="ORF">HYY20_06780</name>
</gene>
<keyword evidence="5" id="KW-0808">Transferase</keyword>
<dbReference type="InterPro" id="IPR047048">
    <property type="entry name" value="TlyA"/>
</dbReference>
<dbReference type="SUPFAM" id="SSF55174">
    <property type="entry name" value="Alpha-L RNA-binding motif"/>
    <property type="match status" value="1"/>
</dbReference>
<evidence type="ECO:0000256" key="2">
    <source>
        <dbReference type="ARBA" id="ARBA00029460"/>
    </source>
</evidence>
<dbReference type="PROSITE" id="PS50889">
    <property type="entry name" value="S4"/>
    <property type="match status" value="1"/>
</dbReference>
<reference evidence="5" key="1">
    <citation type="submission" date="2020-07" db="EMBL/GenBank/DDBJ databases">
        <title>Huge and variable diversity of episymbiotic CPR bacteria and DPANN archaea in groundwater ecosystems.</title>
        <authorList>
            <person name="He C.Y."/>
            <person name="Keren R."/>
            <person name="Whittaker M."/>
            <person name="Farag I.F."/>
            <person name="Doudna J."/>
            <person name="Cate J.H.D."/>
            <person name="Banfield J.F."/>
        </authorList>
    </citation>
    <scope>NUCLEOTIDE SEQUENCE</scope>
    <source>
        <strain evidence="5">NC_groundwater_672_Ag_B-0.1um_62_36</strain>
    </source>
</reference>
<dbReference type="Gene3D" id="3.40.50.150">
    <property type="entry name" value="Vaccinia Virus protein VP39"/>
    <property type="match status" value="1"/>
</dbReference>
<dbReference type="Proteomes" id="UP000769766">
    <property type="component" value="Unassembled WGS sequence"/>
</dbReference>
<dbReference type="NCBIfam" id="TIGR00478">
    <property type="entry name" value="tly"/>
    <property type="match status" value="1"/>
</dbReference>
<evidence type="ECO:0000256" key="3">
    <source>
        <dbReference type="PROSITE-ProRule" id="PRU00182"/>
    </source>
</evidence>
<comment type="caution">
    <text evidence="5">The sequence shown here is derived from an EMBL/GenBank/DDBJ whole genome shotgun (WGS) entry which is preliminary data.</text>
</comment>
<dbReference type="InterPro" id="IPR036986">
    <property type="entry name" value="S4_RNA-bd_sf"/>
</dbReference>
<evidence type="ECO:0000313" key="5">
    <source>
        <dbReference type="EMBL" id="MBI2876568.1"/>
    </source>
</evidence>
<dbReference type="PANTHER" id="PTHR32319:SF0">
    <property type="entry name" value="BACTERIAL HEMOLYSIN-LIKE PROTEIN"/>
    <property type="match status" value="1"/>
</dbReference>
<dbReference type="PANTHER" id="PTHR32319">
    <property type="entry name" value="BACTERIAL HEMOLYSIN-LIKE PROTEIN"/>
    <property type="match status" value="1"/>
</dbReference>